<evidence type="ECO:0008006" key="5">
    <source>
        <dbReference type="Google" id="ProtNLM"/>
    </source>
</evidence>
<keyword evidence="2" id="KW-0812">Transmembrane</keyword>
<evidence type="ECO:0000256" key="1">
    <source>
        <dbReference type="SAM" id="MobiDB-lite"/>
    </source>
</evidence>
<feature type="compositionally biased region" description="Polar residues" evidence="1">
    <location>
        <begin position="68"/>
        <end position="90"/>
    </location>
</feature>
<dbReference type="STRING" id="686624.SAMN04488242_0321"/>
<gene>
    <name evidence="3" type="ORF">SAMN04488242_0321</name>
</gene>
<protein>
    <recommendedName>
        <fullName evidence="5">DUF4282 domain-containing protein</fullName>
    </recommendedName>
</protein>
<evidence type="ECO:0000313" key="4">
    <source>
        <dbReference type="Proteomes" id="UP000199475"/>
    </source>
</evidence>
<dbReference type="AlphaFoldDB" id="A0A1G9HI99"/>
<sequence>MSNDQWNNGQNSQWQQQGDGGWGQPQQSANEWAPPQGQPQQSANEWAAPTGQRSAAEWDPQRHDNSAADWSQRQTGAGEWQQGQSANEWSQQQGQQVQQEWGQGQGWGQPPQGGWEPAQNWGQQQGGWEQQHQPTQDWEAAGYVQQGHGSRAVKGLNPFSPNFTEFSLPRSAGIIYVVGIVAILAIWLSEVIWSLTDVGGGGFWVAESLIVGLLRSALAILVLRVILEGVIALIKIAQRKPE</sequence>
<dbReference type="EMBL" id="FNGP01000001">
    <property type="protein sequence ID" value="SDL12466.1"/>
    <property type="molecule type" value="Genomic_DNA"/>
</dbReference>
<feature type="compositionally biased region" description="Low complexity" evidence="1">
    <location>
        <begin position="1"/>
        <end position="17"/>
    </location>
</feature>
<keyword evidence="2" id="KW-1133">Transmembrane helix</keyword>
<feature type="region of interest" description="Disordered" evidence="1">
    <location>
        <begin position="1"/>
        <end position="136"/>
    </location>
</feature>
<feature type="transmembrane region" description="Helical" evidence="2">
    <location>
        <begin position="173"/>
        <end position="193"/>
    </location>
</feature>
<dbReference type="Proteomes" id="UP000199475">
    <property type="component" value="Unassembled WGS sequence"/>
</dbReference>
<keyword evidence="2" id="KW-0472">Membrane</keyword>
<proteinExistence type="predicted"/>
<evidence type="ECO:0000256" key="2">
    <source>
        <dbReference type="SAM" id="Phobius"/>
    </source>
</evidence>
<reference evidence="3 4" key="1">
    <citation type="submission" date="2016-10" db="EMBL/GenBank/DDBJ databases">
        <authorList>
            <person name="de Groot N.N."/>
        </authorList>
    </citation>
    <scope>NUCLEOTIDE SEQUENCE [LARGE SCALE GENOMIC DNA]</scope>
    <source>
        <strain evidence="3 4">CGMCC 1.9159</strain>
    </source>
</reference>
<dbReference type="Pfam" id="PF14110">
    <property type="entry name" value="DUF4282"/>
    <property type="match status" value="1"/>
</dbReference>
<name>A0A1G9HI99_9ACTN</name>
<feature type="transmembrane region" description="Helical" evidence="2">
    <location>
        <begin position="213"/>
        <end position="234"/>
    </location>
</feature>
<dbReference type="InterPro" id="IPR025557">
    <property type="entry name" value="DUF4282"/>
</dbReference>
<accession>A0A1G9HI99</accession>
<organism evidence="3 4">
    <name type="scientific">Tessaracoccus oleiagri</name>
    <dbReference type="NCBI Taxonomy" id="686624"/>
    <lineage>
        <taxon>Bacteria</taxon>
        <taxon>Bacillati</taxon>
        <taxon>Actinomycetota</taxon>
        <taxon>Actinomycetes</taxon>
        <taxon>Propionibacteriales</taxon>
        <taxon>Propionibacteriaceae</taxon>
        <taxon>Tessaracoccus</taxon>
    </lineage>
</organism>
<evidence type="ECO:0000313" key="3">
    <source>
        <dbReference type="EMBL" id="SDL12466.1"/>
    </source>
</evidence>
<keyword evidence="4" id="KW-1185">Reference proteome</keyword>
<feature type="compositionally biased region" description="Low complexity" evidence="1">
    <location>
        <begin position="91"/>
        <end position="136"/>
    </location>
</feature>
<dbReference type="RefSeq" id="WP_093248327.1">
    <property type="nucleotide sequence ID" value="NZ_FNGP01000001.1"/>
</dbReference>